<dbReference type="Proteomes" id="UP000664056">
    <property type="component" value="Unassembled WGS sequence"/>
</dbReference>
<feature type="transmembrane region" description="Helical" evidence="4">
    <location>
        <begin position="40"/>
        <end position="61"/>
    </location>
</feature>
<dbReference type="Gene3D" id="3.30.70.270">
    <property type="match status" value="1"/>
</dbReference>
<feature type="transmembrane region" description="Helical" evidence="4">
    <location>
        <begin position="124"/>
        <end position="142"/>
    </location>
</feature>
<dbReference type="AlphaFoldDB" id="A0A8H9TGZ2"/>
<evidence type="ECO:0000256" key="4">
    <source>
        <dbReference type="SAM" id="Phobius"/>
    </source>
</evidence>
<reference evidence="6" key="2">
    <citation type="submission" date="2019-01" db="EMBL/GenBank/DDBJ databases">
        <authorList>
            <consortium name="NCBI Pathogen Detection Project"/>
        </authorList>
    </citation>
    <scope>NUCLEOTIDE SEQUENCE</scope>
    <source>
        <strain evidence="6">BCW_3452</strain>
    </source>
</reference>
<dbReference type="GO" id="GO:1902201">
    <property type="term" value="P:negative regulation of bacterial-type flagellum-dependent cell motility"/>
    <property type="evidence" value="ECO:0007669"/>
    <property type="project" value="TreeGrafter"/>
</dbReference>
<feature type="transmembrane region" description="Helical" evidence="4">
    <location>
        <begin position="67"/>
        <end position="86"/>
    </location>
</feature>
<dbReference type="GO" id="GO:0043709">
    <property type="term" value="P:cell adhesion involved in single-species biofilm formation"/>
    <property type="evidence" value="ECO:0007669"/>
    <property type="project" value="TreeGrafter"/>
</dbReference>
<dbReference type="SUPFAM" id="SSF55073">
    <property type="entry name" value="Nucleotide cyclase"/>
    <property type="match status" value="1"/>
</dbReference>
<reference evidence="7" key="3">
    <citation type="submission" date="2021-03" db="EMBL/GenBank/DDBJ databases">
        <title>Study of the foodborne Vibrio vulnificus isolates from China.</title>
        <authorList>
            <person name="Zheng Z."/>
            <person name="Ye L."/>
        </authorList>
    </citation>
    <scope>NUCLEOTIDE SEQUENCE</scope>
    <source>
        <strain evidence="7">Vv1582</strain>
    </source>
</reference>
<feature type="transmembrane region" description="Helical" evidence="4">
    <location>
        <begin position="98"/>
        <end position="118"/>
    </location>
</feature>
<dbReference type="EC" id="2.7.7.65" evidence="2"/>
<dbReference type="RefSeq" id="WP_017422172.1">
    <property type="nucleotide sequence ID" value="NZ_JZEO01000031.1"/>
</dbReference>
<evidence type="ECO:0000256" key="3">
    <source>
        <dbReference type="ARBA" id="ARBA00034247"/>
    </source>
</evidence>
<evidence type="ECO:0000256" key="1">
    <source>
        <dbReference type="ARBA" id="ARBA00001946"/>
    </source>
</evidence>
<keyword evidence="4" id="KW-0812">Transmembrane</keyword>
<comment type="catalytic activity">
    <reaction evidence="3">
        <text>2 GTP = 3',3'-c-di-GMP + 2 diphosphate</text>
        <dbReference type="Rhea" id="RHEA:24898"/>
        <dbReference type="ChEBI" id="CHEBI:33019"/>
        <dbReference type="ChEBI" id="CHEBI:37565"/>
        <dbReference type="ChEBI" id="CHEBI:58805"/>
        <dbReference type="EC" id="2.7.7.65"/>
    </reaction>
</comment>
<keyword evidence="4" id="KW-1133">Transmembrane helix</keyword>
<dbReference type="CDD" id="cd01949">
    <property type="entry name" value="GGDEF"/>
    <property type="match status" value="1"/>
</dbReference>
<name>A0A8H9TGZ2_VIBVL</name>
<evidence type="ECO:0000313" key="6">
    <source>
        <dbReference type="EMBL" id="HAS8541856.1"/>
    </source>
</evidence>
<dbReference type="InterPro" id="IPR000160">
    <property type="entry name" value="GGDEF_dom"/>
</dbReference>
<gene>
    <name evidence="6" type="ORF">I7730_18870</name>
    <name evidence="7" type="ORF">J0J18_16025</name>
</gene>
<dbReference type="PANTHER" id="PTHR45138">
    <property type="entry name" value="REGULATORY COMPONENTS OF SENSORY TRANSDUCTION SYSTEM"/>
    <property type="match status" value="1"/>
</dbReference>
<protein>
    <recommendedName>
        <fullName evidence="2">diguanylate cyclase</fullName>
        <ecNumber evidence="2">2.7.7.65</ecNumber>
    </recommendedName>
</protein>
<evidence type="ECO:0000259" key="5">
    <source>
        <dbReference type="PROSITE" id="PS50887"/>
    </source>
</evidence>
<dbReference type="GO" id="GO:0005886">
    <property type="term" value="C:plasma membrane"/>
    <property type="evidence" value="ECO:0007669"/>
    <property type="project" value="TreeGrafter"/>
</dbReference>
<comment type="cofactor">
    <cofactor evidence="1">
        <name>Mg(2+)</name>
        <dbReference type="ChEBI" id="CHEBI:18420"/>
    </cofactor>
</comment>
<keyword evidence="4" id="KW-0472">Membrane</keyword>
<dbReference type="FunFam" id="3.30.70.270:FF:000001">
    <property type="entry name" value="Diguanylate cyclase domain protein"/>
    <property type="match status" value="1"/>
</dbReference>
<proteinExistence type="predicted"/>
<dbReference type="InterPro" id="IPR029787">
    <property type="entry name" value="Nucleotide_cyclase"/>
</dbReference>
<dbReference type="SMART" id="SM00267">
    <property type="entry name" value="GGDEF"/>
    <property type="match status" value="1"/>
</dbReference>
<organism evidence="6">
    <name type="scientific">Vibrio vulnificus</name>
    <dbReference type="NCBI Taxonomy" id="672"/>
    <lineage>
        <taxon>Bacteria</taxon>
        <taxon>Pseudomonadati</taxon>
        <taxon>Pseudomonadota</taxon>
        <taxon>Gammaproteobacteria</taxon>
        <taxon>Vibrionales</taxon>
        <taxon>Vibrionaceae</taxon>
        <taxon>Vibrio</taxon>
    </lineage>
</organism>
<dbReference type="EMBL" id="DACRBY010000026">
    <property type="protein sequence ID" value="HAS8541856.1"/>
    <property type="molecule type" value="Genomic_DNA"/>
</dbReference>
<dbReference type="PROSITE" id="PS50887">
    <property type="entry name" value="GGDEF"/>
    <property type="match status" value="1"/>
</dbReference>
<dbReference type="Pfam" id="PF00990">
    <property type="entry name" value="GGDEF"/>
    <property type="match status" value="1"/>
</dbReference>
<dbReference type="GO" id="GO:0052621">
    <property type="term" value="F:diguanylate cyclase activity"/>
    <property type="evidence" value="ECO:0007669"/>
    <property type="project" value="UniProtKB-EC"/>
</dbReference>
<feature type="transmembrane region" description="Helical" evidence="4">
    <location>
        <begin position="154"/>
        <end position="177"/>
    </location>
</feature>
<accession>A0A8H9TGZ2</accession>
<dbReference type="NCBIfam" id="TIGR00254">
    <property type="entry name" value="GGDEF"/>
    <property type="match status" value="1"/>
</dbReference>
<dbReference type="InterPro" id="IPR043128">
    <property type="entry name" value="Rev_trsase/Diguanyl_cyclase"/>
</dbReference>
<dbReference type="InterPro" id="IPR050469">
    <property type="entry name" value="Diguanylate_Cyclase"/>
</dbReference>
<feature type="domain" description="GGDEF" evidence="5">
    <location>
        <begin position="258"/>
        <end position="389"/>
    </location>
</feature>
<dbReference type="OrthoDB" id="9803824at2"/>
<evidence type="ECO:0000313" key="7">
    <source>
        <dbReference type="EMBL" id="MBN8123255.1"/>
    </source>
</evidence>
<evidence type="ECO:0000256" key="2">
    <source>
        <dbReference type="ARBA" id="ARBA00012528"/>
    </source>
</evidence>
<dbReference type="Proteomes" id="UP000863257">
    <property type="component" value="Unassembled WGS sequence"/>
</dbReference>
<comment type="caution">
    <text evidence="6">The sequence shown here is derived from an EMBL/GenBank/DDBJ whole genome shotgun (WGS) entry which is preliminary data.</text>
</comment>
<sequence>MTLTLDLRTLCIVTSCICLSYGIGLALFNRAHIKHHNLMTFVLALMLVGSSTGLIALRGLLPDFVSIVIANVMISAGFSCFLHGYSKFRKIHNRFAQISFSLLIPLALSFVYFTYVAPSLSTRIVVVAAFMSLTLYMTAYNVRKGLASDSPVPVNIIAASFSIIGTIELIRAIYFSIWPEDQYFNASDASLFVLQMSYLFGTLNIAITTFGLVWLINERLISSLQEMSFKDNLTGFFNRHGLEQQLPQLVHTSQESQQPLSALMLDIDHFKLINDTYGHLEGDNILKRCAEEIQSLLPTEHLAFRYGGEEFLVILKSCNLSQAQKLAETIRQTIEAKQLAMLSGRSLTLSIGLTDLHPEDHIDNLIKRADQALYLAKSQGRNQVVANAM</sequence>
<feature type="transmembrane region" description="Helical" evidence="4">
    <location>
        <begin position="6"/>
        <end position="28"/>
    </location>
</feature>
<feature type="transmembrane region" description="Helical" evidence="4">
    <location>
        <begin position="197"/>
        <end position="217"/>
    </location>
</feature>
<dbReference type="PANTHER" id="PTHR45138:SF9">
    <property type="entry name" value="DIGUANYLATE CYCLASE DGCM-RELATED"/>
    <property type="match status" value="1"/>
</dbReference>
<dbReference type="EMBL" id="JAFKOQ010000011">
    <property type="protein sequence ID" value="MBN8123255.1"/>
    <property type="molecule type" value="Genomic_DNA"/>
</dbReference>
<reference evidence="6" key="1">
    <citation type="journal article" date="2018" name="Genome Biol.">
        <title>SKESA: strategic k-mer extension for scrupulous assemblies.</title>
        <authorList>
            <person name="Souvorov A."/>
            <person name="Agarwala R."/>
            <person name="Lipman D.J."/>
        </authorList>
    </citation>
    <scope>NUCLEOTIDE SEQUENCE</scope>
    <source>
        <strain evidence="6">BCW_3452</strain>
    </source>
</reference>